<protein>
    <submittedName>
        <fullName evidence="1 3">Uncharacterized protein</fullName>
    </submittedName>
</protein>
<dbReference type="Proteomes" id="UP000279833">
    <property type="component" value="Unassembled WGS sequence"/>
</dbReference>
<proteinExistence type="predicted"/>
<accession>A0A183K6Y9</accession>
<evidence type="ECO:0000313" key="1">
    <source>
        <dbReference type="EMBL" id="VDP41460.1"/>
    </source>
</evidence>
<name>A0A183K6Y9_9TREM</name>
<dbReference type="EMBL" id="UZAK01033977">
    <property type="protein sequence ID" value="VDP41460.1"/>
    <property type="molecule type" value="Genomic_DNA"/>
</dbReference>
<gene>
    <name evidence="1" type="ORF">SCUD_LOCUS10765</name>
</gene>
<sequence>MVTFYLAYELIHDATLNISSRLFYLNVPLLFA</sequence>
<reference evidence="1 2" key="2">
    <citation type="submission" date="2018-11" db="EMBL/GenBank/DDBJ databases">
        <authorList>
            <consortium name="Pathogen Informatics"/>
        </authorList>
    </citation>
    <scope>NUCLEOTIDE SEQUENCE [LARGE SCALE GENOMIC DNA]</scope>
    <source>
        <strain evidence="1">Dakar</strain>
        <strain evidence="2">Dakar, Senegal</strain>
    </source>
</reference>
<dbReference type="AlphaFoldDB" id="A0A183K6Y9"/>
<organism evidence="3">
    <name type="scientific">Schistosoma curassoni</name>
    <dbReference type="NCBI Taxonomy" id="6186"/>
    <lineage>
        <taxon>Eukaryota</taxon>
        <taxon>Metazoa</taxon>
        <taxon>Spiralia</taxon>
        <taxon>Lophotrochozoa</taxon>
        <taxon>Platyhelminthes</taxon>
        <taxon>Trematoda</taxon>
        <taxon>Digenea</taxon>
        <taxon>Strigeidida</taxon>
        <taxon>Schistosomatoidea</taxon>
        <taxon>Schistosomatidae</taxon>
        <taxon>Schistosoma</taxon>
    </lineage>
</organism>
<evidence type="ECO:0000313" key="3">
    <source>
        <dbReference type="WBParaSite" id="SCUD_0001076501-mRNA-1"/>
    </source>
</evidence>
<keyword evidence="2" id="KW-1185">Reference proteome</keyword>
<evidence type="ECO:0000313" key="2">
    <source>
        <dbReference type="Proteomes" id="UP000279833"/>
    </source>
</evidence>
<reference evidence="3" key="1">
    <citation type="submission" date="2016-06" db="UniProtKB">
        <authorList>
            <consortium name="WormBaseParasite"/>
        </authorList>
    </citation>
    <scope>IDENTIFICATION</scope>
</reference>
<dbReference type="WBParaSite" id="SCUD_0001076501-mRNA-1">
    <property type="protein sequence ID" value="SCUD_0001076501-mRNA-1"/>
    <property type="gene ID" value="SCUD_0001076501"/>
</dbReference>